<reference evidence="2 3" key="1">
    <citation type="journal article" date="2011" name="PLoS Genet.">
        <title>Azospirillum genomes reveal transition of bacteria from aquatic to terrestrial environments.</title>
        <authorList>
            <person name="Wisniewski-Dye F."/>
            <person name="Borziak K."/>
            <person name="Khalsa-Moyers G."/>
            <person name="Alexandre G."/>
            <person name="Sukharnikov L.O."/>
            <person name="Wuichet K."/>
            <person name="Hurst G.B."/>
            <person name="McDonald W.H."/>
            <person name="Robertson J.S."/>
            <person name="Barbe V."/>
            <person name="Calteau A."/>
            <person name="Rouy Z."/>
            <person name="Mangenot S."/>
            <person name="Prigent-Combaret C."/>
            <person name="Normand P."/>
            <person name="Boyer M."/>
            <person name="Siguier P."/>
            <person name="Dessaux Y."/>
            <person name="Elmerich C."/>
            <person name="Condemine G."/>
            <person name="Krishnen G."/>
            <person name="Kennedy I."/>
            <person name="Paterson A.H."/>
            <person name="Gonzalez V."/>
            <person name="Mavingui P."/>
            <person name="Zhulin I.B."/>
        </authorList>
    </citation>
    <scope>NUCLEOTIDE SEQUENCE [LARGE SCALE GENOMIC DNA]</scope>
    <source>
        <strain evidence="2 3">Sp245</strain>
    </source>
</reference>
<dbReference type="KEGG" id="abs:AZOBR_180303"/>
<dbReference type="AlphaFoldDB" id="A0A9P1JT10"/>
<evidence type="ECO:0000313" key="3">
    <source>
        <dbReference type="Proteomes" id="UP000007319"/>
    </source>
</evidence>
<accession>A0A9P1JT10</accession>
<gene>
    <name evidence="2" type="ORF">AZOBR_180303</name>
</gene>
<organism evidence="2 3">
    <name type="scientific">Azospirillum baldaniorum</name>
    <dbReference type="NCBI Taxonomy" id="1064539"/>
    <lineage>
        <taxon>Bacteria</taxon>
        <taxon>Pseudomonadati</taxon>
        <taxon>Pseudomonadota</taxon>
        <taxon>Alphaproteobacteria</taxon>
        <taxon>Rhodospirillales</taxon>
        <taxon>Azospirillaceae</taxon>
        <taxon>Azospirillum</taxon>
    </lineage>
</organism>
<keyword evidence="3" id="KW-1185">Reference proteome</keyword>
<dbReference type="Proteomes" id="UP000007319">
    <property type="component" value="Chromosome"/>
</dbReference>
<evidence type="ECO:0000256" key="1">
    <source>
        <dbReference type="SAM" id="MobiDB-lite"/>
    </source>
</evidence>
<dbReference type="EMBL" id="HE577327">
    <property type="protein sequence ID" value="CCC99233.1"/>
    <property type="molecule type" value="Genomic_DNA"/>
</dbReference>
<evidence type="ECO:0000313" key="2">
    <source>
        <dbReference type="EMBL" id="CCC99233.1"/>
    </source>
</evidence>
<feature type="region of interest" description="Disordered" evidence="1">
    <location>
        <begin position="1"/>
        <end position="28"/>
    </location>
</feature>
<feature type="compositionally biased region" description="Low complexity" evidence="1">
    <location>
        <begin position="216"/>
        <end position="226"/>
    </location>
</feature>
<feature type="compositionally biased region" description="Low complexity" evidence="1">
    <location>
        <begin position="191"/>
        <end position="201"/>
    </location>
</feature>
<sequence>MAGSCCRASAGWWPSAGPPKPPRRSEGVVAGRSPVVLNQIGALVGERIAAHPSRPTVLRHEDGRPPWDIPDGVEVLLTRPLIGWDAAPAARPAGWGRGLRWIQSASTGMDVYPPWLAGRGTAGHLRPRRLRPCPSPNMYWPPCWPSRSGSTPCACADRRTGGGRRWAACRAGGWGWPASAPSDRRWRSGRGPSACPSAPCGGPAGRGRGWRRGRRWSPSTGSKTSSRSATIWCWPCR</sequence>
<name>A0A9P1JT10_9PROT</name>
<protein>
    <submittedName>
        <fullName evidence="2">Uncharacterized protein</fullName>
    </submittedName>
</protein>
<proteinExistence type="predicted"/>
<feature type="region of interest" description="Disordered" evidence="1">
    <location>
        <begin position="179"/>
        <end position="226"/>
    </location>
</feature>